<keyword evidence="4 15" id="KW-0349">Heme</keyword>
<dbReference type="InterPro" id="IPR036150">
    <property type="entry name" value="Cyt_b/b6_C_sf"/>
</dbReference>
<reference evidence="19" key="1">
    <citation type="journal article" date="2021" name="Genome Biol.">
        <title>Evolutionary history of mitochondrial genomes in Discoba, including the extreme halophile Pleurostomum flabellatum (Heterolobosea).</title>
        <authorList>
            <person name="Ettahi K."/>
            <person name="Lhee D.H."/>
            <person name="Sung J.Y."/>
            <person name="Simpson A.G.B."/>
            <person name="Park J.S."/>
            <person name="Yoon H.S."/>
        </authorList>
    </citation>
    <scope>NUCLEOTIDE SEQUENCE</scope>
</reference>
<accession>A0A7T0M4H4</accession>
<dbReference type="InterPro" id="IPR030689">
    <property type="entry name" value="Cytochrome_b"/>
</dbReference>
<evidence type="ECO:0000256" key="6">
    <source>
        <dbReference type="ARBA" id="ARBA00022692"/>
    </source>
</evidence>
<feature type="transmembrane region" description="Helical" evidence="16">
    <location>
        <begin position="326"/>
        <end position="346"/>
    </location>
</feature>
<feature type="binding site" evidence="14">
    <location>
        <position position="207"/>
    </location>
    <ligand>
        <name>a ubiquinone</name>
        <dbReference type="ChEBI" id="CHEBI:16389"/>
    </ligand>
</feature>
<feature type="domain" description="Cytochrome b/b6 N-terminal region profile" evidence="17">
    <location>
        <begin position="1"/>
        <end position="215"/>
    </location>
</feature>
<feature type="transmembrane region" description="Helical" evidence="16">
    <location>
        <begin position="366"/>
        <end position="388"/>
    </location>
</feature>
<comment type="cofactor">
    <cofactor evidence="16">
        <name>heme b</name>
        <dbReference type="ChEBI" id="CHEBI:60344"/>
    </cofactor>
    <text evidence="16">Binds 2 heme groups non-covalently.</text>
</comment>
<feature type="binding site" description="axial binding residue" evidence="15">
    <location>
        <position position="202"/>
    </location>
    <ligand>
        <name>heme b</name>
        <dbReference type="ChEBI" id="CHEBI:60344"/>
        <label>b566</label>
    </ligand>
    <ligandPart>
        <name>Fe</name>
        <dbReference type="ChEBI" id="CHEBI:18248"/>
    </ligandPart>
</feature>
<evidence type="ECO:0000256" key="4">
    <source>
        <dbReference type="ARBA" id="ARBA00022617"/>
    </source>
</evidence>
<feature type="transmembrane region" description="Helical" evidence="16">
    <location>
        <begin position="225"/>
        <end position="253"/>
    </location>
</feature>
<sequence length="399" mass="47244">MWRFNRNYLFFNVITNNVYQHLIKYPTPINLNYLWNFGFMAGIFLVVQILSGVFLTFFYTPHIELAFYSVERLMRDVNFGWFIRYIHMNGASFFFFVIYIHILKGIYYGSYYFPRNSVWFIGCLMYIILMGTAFLGYVLPWGQMSYWGATVITNLLTVIPTIGVEILHWVWGGYSINNATLNRFYSFHYMLPFLLALLSMYHIYQLHKSGSSNELGTRSNSVEKISFYPYFIVKDLFGVCLVFLFFLYIVGIYPEIFNHSDNYENANPIVTPTHIVPEWYLLPFYAILRSILDKTYGILIMFVSILVIFLLPFVDKSTLKSKSFQPLNRILFWFFVFNFVFLGYLGSEDPDTPFIELGLMCGHIHLLYFFLFIPMNVLIEYTFISFFLRTYKFGRNSNS</sequence>
<comment type="similarity">
    <text evidence="16">Belongs to the cytochrome b family.</text>
</comment>
<evidence type="ECO:0000256" key="15">
    <source>
        <dbReference type="PIRSR" id="PIRSR038885-2"/>
    </source>
</evidence>
<evidence type="ECO:0000256" key="16">
    <source>
        <dbReference type="RuleBase" id="RU362117"/>
    </source>
</evidence>
<keyword evidence="12 16" id="KW-0496">Mitochondrion</keyword>
<evidence type="ECO:0000256" key="2">
    <source>
        <dbReference type="ARBA" id="ARBA00013531"/>
    </source>
</evidence>
<dbReference type="GO" id="GO:0008121">
    <property type="term" value="F:quinol-cytochrome-c reductase activity"/>
    <property type="evidence" value="ECO:0007669"/>
    <property type="project" value="InterPro"/>
</dbReference>
<dbReference type="PIRSF" id="PIRSF038885">
    <property type="entry name" value="COB"/>
    <property type="match status" value="1"/>
</dbReference>
<comment type="function">
    <text evidence="16">Component of the ubiquinol-cytochrome c reductase complex (complex III or cytochrome b-c1 complex) that is part of the mitochondrial respiratory chain. The b-c1 complex mediates electron transfer from ubiquinol to cytochrome c. Contributes to the generation of a proton gradient across the mitochondrial membrane that is then used for ATP synthesis.</text>
</comment>
<keyword evidence="3 16" id="KW-0813">Transport</keyword>
<protein>
    <recommendedName>
        <fullName evidence="2 16">Cytochrome b</fullName>
    </recommendedName>
</protein>
<dbReference type="GO" id="GO:0046872">
    <property type="term" value="F:metal ion binding"/>
    <property type="evidence" value="ECO:0007669"/>
    <property type="project" value="UniProtKB-UniRule"/>
</dbReference>
<dbReference type="PROSITE" id="PS51003">
    <property type="entry name" value="CYTB_CTER"/>
    <property type="match status" value="1"/>
</dbReference>
<dbReference type="EMBL" id="MT843578">
    <property type="protein sequence ID" value="QPL15599.1"/>
    <property type="molecule type" value="Genomic_DNA"/>
</dbReference>
<feature type="transmembrane region" description="Helical" evidence="16">
    <location>
        <begin position="117"/>
        <end position="139"/>
    </location>
</feature>
<dbReference type="GO" id="GO:0016491">
    <property type="term" value="F:oxidoreductase activity"/>
    <property type="evidence" value="ECO:0007669"/>
    <property type="project" value="UniProtKB-UniRule"/>
</dbReference>
<feature type="binding site" description="axial binding residue" evidence="15">
    <location>
        <position position="101"/>
    </location>
    <ligand>
        <name>heme b</name>
        <dbReference type="ChEBI" id="CHEBI:60344"/>
        <label>b566</label>
    </ligand>
    <ligandPart>
        <name>Fe</name>
        <dbReference type="ChEBI" id="CHEBI:18248"/>
    </ligandPart>
</feature>
<evidence type="ECO:0000256" key="7">
    <source>
        <dbReference type="ARBA" id="ARBA00022723"/>
    </source>
</evidence>
<gene>
    <name evidence="19" type="primary">cytB</name>
</gene>
<evidence type="ECO:0000259" key="18">
    <source>
        <dbReference type="PROSITE" id="PS51003"/>
    </source>
</evidence>
<evidence type="ECO:0000259" key="17">
    <source>
        <dbReference type="PROSITE" id="PS51002"/>
    </source>
</evidence>
<evidence type="ECO:0000256" key="3">
    <source>
        <dbReference type="ARBA" id="ARBA00022448"/>
    </source>
</evidence>
<keyword evidence="8" id="KW-0999">Mitochondrion inner membrane</keyword>
<evidence type="ECO:0000256" key="1">
    <source>
        <dbReference type="ARBA" id="ARBA00004448"/>
    </source>
</evidence>
<dbReference type="PANTHER" id="PTHR19271">
    <property type="entry name" value="CYTOCHROME B"/>
    <property type="match status" value="1"/>
</dbReference>
<dbReference type="RefSeq" id="YP_010049274.1">
    <property type="nucleotide sequence ID" value="NC_054363.1"/>
</dbReference>
<feature type="domain" description="Cytochrome b/b6 C-terminal region profile" evidence="18">
    <location>
        <begin position="217"/>
        <end position="387"/>
    </location>
</feature>
<dbReference type="SUPFAM" id="SSF81648">
    <property type="entry name" value="a domain/subunit of cytochrome bc1 complex (Ubiquinol-cytochrome c reductase)"/>
    <property type="match status" value="1"/>
</dbReference>
<dbReference type="SUPFAM" id="SSF81342">
    <property type="entry name" value="Transmembrane di-heme cytochromes"/>
    <property type="match status" value="1"/>
</dbReference>
<dbReference type="InterPro" id="IPR005798">
    <property type="entry name" value="Cyt_b/b6_C"/>
</dbReference>
<feature type="binding site" description="axial binding residue" evidence="15">
    <location>
        <position position="87"/>
    </location>
    <ligand>
        <name>heme b</name>
        <dbReference type="ChEBI" id="CHEBI:60344"/>
        <label>b562</label>
    </ligand>
    <ligandPart>
        <name>Fe</name>
        <dbReference type="ChEBI" id="CHEBI:18248"/>
    </ligandPart>
</feature>
<evidence type="ECO:0000313" key="19">
    <source>
        <dbReference type="EMBL" id="QPL15599.1"/>
    </source>
</evidence>
<dbReference type="InterPro" id="IPR016174">
    <property type="entry name" value="Di-haem_cyt_TM"/>
</dbReference>
<organism evidence="19">
    <name type="scientific">Pleurostomum flabellatum</name>
    <dbReference type="NCBI Taxonomy" id="405751"/>
    <lineage>
        <taxon>Eukaryota</taxon>
        <taxon>Discoba</taxon>
        <taxon>Heterolobosea</taxon>
        <taxon>Tulamoebidae</taxon>
        <taxon>Pleurostomum</taxon>
    </lineage>
</organism>
<feature type="transmembrane region" description="Helical" evidence="16">
    <location>
        <begin position="295"/>
        <end position="314"/>
    </location>
</feature>
<evidence type="ECO:0000256" key="8">
    <source>
        <dbReference type="ARBA" id="ARBA00022792"/>
    </source>
</evidence>
<dbReference type="GO" id="GO:0005743">
    <property type="term" value="C:mitochondrial inner membrane"/>
    <property type="evidence" value="ECO:0007669"/>
    <property type="project" value="UniProtKB-SubCell"/>
</dbReference>
<dbReference type="InterPro" id="IPR027387">
    <property type="entry name" value="Cytb/b6-like_sf"/>
</dbReference>
<evidence type="ECO:0000256" key="10">
    <source>
        <dbReference type="ARBA" id="ARBA00022989"/>
    </source>
</evidence>
<dbReference type="GO" id="GO:0006122">
    <property type="term" value="P:mitochondrial electron transport, ubiquinol to cytochrome c"/>
    <property type="evidence" value="ECO:0007669"/>
    <property type="project" value="TreeGrafter"/>
</dbReference>
<keyword evidence="5 16" id="KW-0679">Respiratory chain</keyword>
<keyword evidence="6 16" id="KW-0812">Transmembrane</keyword>
<dbReference type="Pfam" id="PF00033">
    <property type="entry name" value="Cytochrome_B"/>
    <property type="match status" value="1"/>
</dbReference>
<keyword evidence="10 16" id="KW-1133">Transmembrane helix</keyword>
<evidence type="ECO:0000256" key="14">
    <source>
        <dbReference type="PIRSR" id="PIRSR038885-1"/>
    </source>
</evidence>
<keyword evidence="13 16" id="KW-0472">Membrane</keyword>
<dbReference type="Pfam" id="PF00032">
    <property type="entry name" value="Cytochrom_B_C"/>
    <property type="match status" value="1"/>
</dbReference>
<dbReference type="InterPro" id="IPR005797">
    <property type="entry name" value="Cyt_b/b6_N"/>
</dbReference>
<dbReference type="GeneID" id="63660903"/>
<dbReference type="Gene3D" id="1.20.810.10">
    <property type="entry name" value="Cytochrome Bc1 Complex, Chain C"/>
    <property type="match status" value="1"/>
</dbReference>
<proteinExistence type="inferred from homology"/>
<feature type="binding site" description="axial binding residue" evidence="15">
    <location>
        <position position="188"/>
    </location>
    <ligand>
        <name>heme b</name>
        <dbReference type="ChEBI" id="CHEBI:60344"/>
        <label>b562</label>
    </ligand>
    <ligandPart>
        <name>Fe</name>
        <dbReference type="ChEBI" id="CHEBI:18248"/>
    </ligandPart>
</feature>
<dbReference type="GO" id="GO:0045275">
    <property type="term" value="C:respiratory chain complex III"/>
    <property type="evidence" value="ECO:0007669"/>
    <property type="project" value="InterPro"/>
</dbReference>
<evidence type="ECO:0000256" key="11">
    <source>
        <dbReference type="ARBA" id="ARBA00023004"/>
    </source>
</evidence>
<evidence type="ECO:0000256" key="12">
    <source>
        <dbReference type="ARBA" id="ARBA00023128"/>
    </source>
</evidence>
<dbReference type="CDD" id="cd00284">
    <property type="entry name" value="Cytochrome_b_N"/>
    <property type="match status" value="1"/>
</dbReference>
<evidence type="ECO:0000256" key="9">
    <source>
        <dbReference type="ARBA" id="ARBA00022982"/>
    </source>
</evidence>
<feature type="transmembrane region" description="Helical" evidence="16">
    <location>
        <begin position="184"/>
        <end position="204"/>
    </location>
</feature>
<feature type="transmembrane region" description="Helical" evidence="16">
    <location>
        <begin position="151"/>
        <end position="172"/>
    </location>
</feature>
<evidence type="ECO:0000256" key="13">
    <source>
        <dbReference type="ARBA" id="ARBA00023136"/>
    </source>
</evidence>
<feature type="transmembrane region" description="Helical" evidence="16">
    <location>
        <begin position="81"/>
        <end position="102"/>
    </location>
</feature>
<dbReference type="PANTHER" id="PTHR19271:SF16">
    <property type="entry name" value="CYTOCHROME B"/>
    <property type="match status" value="1"/>
</dbReference>
<comment type="cofactor">
    <cofactor evidence="15">
        <name>heme</name>
        <dbReference type="ChEBI" id="CHEBI:30413"/>
    </cofactor>
    <text evidence="15">Binds 2 heme groups non-covalently.</text>
</comment>
<keyword evidence="7 15" id="KW-0479">Metal-binding</keyword>
<dbReference type="InterPro" id="IPR048259">
    <property type="entry name" value="Cytochrome_b_N_euk/bac"/>
</dbReference>
<feature type="transmembrane region" description="Helical" evidence="16">
    <location>
        <begin position="33"/>
        <end position="60"/>
    </location>
</feature>
<name>A0A7T0M4H4_9EUKA</name>
<geneLocation type="mitochondrion" evidence="19"/>
<comment type="subcellular location">
    <subcellularLocation>
        <location evidence="1">Mitochondrion inner membrane</location>
        <topology evidence="1">Multi-pass membrane protein</topology>
    </subcellularLocation>
</comment>
<keyword evidence="9 16" id="KW-0249">Electron transport</keyword>
<keyword evidence="11 15" id="KW-0408">Iron</keyword>
<dbReference type="PROSITE" id="PS51002">
    <property type="entry name" value="CYTB_NTER"/>
    <property type="match status" value="1"/>
</dbReference>
<evidence type="ECO:0000256" key="5">
    <source>
        <dbReference type="ARBA" id="ARBA00022660"/>
    </source>
</evidence>
<dbReference type="AlphaFoldDB" id="A0A7T0M4H4"/>